<dbReference type="EMBL" id="QKKF02001335">
    <property type="protein sequence ID" value="RZF48651.1"/>
    <property type="molecule type" value="Genomic_DNA"/>
</dbReference>
<comment type="caution">
    <text evidence="1">The sequence shown here is derived from an EMBL/GenBank/DDBJ whole genome shotgun (WGS) entry which is preliminary data.</text>
</comment>
<keyword evidence="3" id="KW-1185">Reference proteome</keyword>
<dbReference type="Proteomes" id="UP000291343">
    <property type="component" value="Unassembled WGS sequence"/>
</dbReference>
<reference evidence="1" key="2">
    <citation type="submission" date="2019-02" db="EMBL/GenBank/DDBJ databases">
        <authorList>
            <person name="Zhu J."/>
            <person name="Jiang F."/>
            <person name="Wang X."/>
            <person name="Yang P."/>
            <person name="Bao Y."/>
            <person name="Zhao W."/>
            <person name="Wang W."/>
            <person name="Lu H."/>
            <person name="Wang Q."/>
            <person name="Cui N."/>
            <person name="Li J."/>
            <person name="Chen X."/>
            <person name="Luo L."/>
            <person name="Yu J."/>
            <person name="Kang L."/>
            <person name="Cui F."/>
        </authorList>
    </citation>
    <scope>NUCLEOTIDE SEQUENCE</scope>
    <source>
        <strain evidence="1">Lst14</strain>
        <tissue evidence="1">Whole body</tissue>
    </source>
</reference>
<sequence length="104" mass="11255">MEPCASARAAKSRDCRYAAAAHQTNNATAPCKQSGRAALADIYQPEAIIRLQAAISKIIISFASTYRVFCRACVLSLLPAANQNRKQVFGVSLNLNRRALISES</sequence>
<dbReference type="EMBL" id="QKKF02038090">
    <property type="protein sequence ID" value="RZF31868.1"/>
    <property type="molecule type" value="Genomic_DNA"/>
</dbReference>
<dbReference type="AlphaFoldDB" id="A0A482WEA9"/>
<evidence type="ECO:0000313" key="3">
    <source>
        <dbReference type="Proteomes" id="UP000291343"/>
    </source>
</evidence>
<proteinExistence type="predicted"/>
<organism evidence="1 3">
    <name type="scientific">Laodelphax striatellus</name>
    <name type="common">Small brown planthopper</name>
    <name type="synonym">Delphax striatella</name>
    <dbReference type="NCBI Taxonomy" id="195883"/>
    <lineage>
        <taxon>Eukaryota</taxon>
        <taxon>Metazoa</taxon>
        <taxon>Ecdysozoa</taxon>
        <taxon>Arthropoda</taxon>
        <taxon>Hexapoda</taxon>
        <taxon>Insecta</taxon>
        <taxon>Pterygota</taxon>
        <taxon>Neoptera</taxon>
        <taxon>Paraneoptera</taxon>
        <taxon>Hemiptera</taxon>
        <taxon>Auchenorrhyncha</taxon>
        <taxon>Fulgoroidea</taxon>
        <taxon>Delphacidae</taxon>
        <taxon>Criomorphinae</taxon>
        <taxon>Laodelphax</taxon>
    </lineage>
</organism>
<gene>
    <name evidence="2" type="ORF">LSTR_LSTR010741</name>
    <name evidence="1" type="ORF">LSTR_LSTR017277</name>
</gene>
<name>A0A482WEA9_LAOST</name>
<evidence type="ECO:0000313" key="1">
    <source>
        <dbReference type="EMBL" id="RZF31868.1"/>
    </source>
</evidence>
<dbReference type="InParanoid" id="A0A482WEA9"/>
<protein>
    <submittedName>
        <fullName evidence="1">Uncharacterized protein</fullName>
    </submittedName>
</protein>
<evidence type="ECO:0000313" key="2">
    <source>
        <dbReference type="EMBL" id="RZF48651.1"/>
    </source>
</evidence>
<reference evidence="1 3" key="1">
    <citation type="journal article" date="2017" name="Gigascience">
        <title>Genome sequence of the small brown planthopper, Laodelphax striatellus.</title>
        <authorList>
            <person name="Zhu J."/>
            <person name="Jiang F."/>
            <person name="Wang X."/>
            <person name="Yang P."/>
            <person name="Bao Y."/>
            <person name="Zhao W."/>
            <person name="Wang W."/>
            <person name="Lu H."/>
            <person name="Wang Q."/>
            <person name="Cui N."/>
            <person name="Li J."/>
            <person name="Chen X."/>
            <person name="Luo L."/>
            <person name="Yu J."/>
            <person name="Kang L."/>
            <person name="Cui F."/>
        </authorList>
    </citation>
    <scope>NUCLEOTIDE SEQUENCE [LARGE SCALE GENOMIC DNA]</scope>
    <source>
        <strain evidence="1">Lst14</strain>
        <tissue evidence="1">Whole body</tissue>
    </source>
</reference>
<accession>A0A482WEA9</accession>